<organism evidence="3 4">
    <name type="scientific">Phytophthora nicotianae P1569</name>
    <dbReference type="NCBI Taxonomy" id="1317065"/>
    <lineage>
        <taxon>Eukaryota</taxon>
        <taxon>Sar</taxon>
        <taxon>Stramenopiles</taxon>
        <taxon>Oomycota</taxon>
        <taxon>Peronosporomycetes</taxon>
        <taxon>Peronosporales</taxon>
        <taxon>Peronosporaceae</taxon>
        <taxon>Phytophthora</taxon>
    </lineage>
</organism>
<keyword evidence="4" id="KW-1185">Reference proteome</keyword>
<accession>V9FSC3</accession>
<feature type="domain" description="MULE transposase" evidence="2">
    <location>
        <begin position="185"/>
        <end position="267"/>
    </location>
</feature>
<dbReference type="AlphaFoldDB" id="V9FSC3"/>
<name>V9FSC3_PHYNI</name>
<proteinExistence type="predicted"/>
<dbReference type="Proteomes" id="UP000018721">
    <property type="component" value="Unassembled WGS sequence"/>
</dbReference>
<dbReference type="Pfam" id="PF10551">
    <property type="entry name" value="MULE"/>
    <property type="match status" value="1"/>
</dbReference>
<gene>
    <name evidence="3" type="ORF">F443_02786</name>
</gene>
<comment type="caution">
    <text evidence="3">The sequence shown here is derived from an EMBL/GenBank/DDBJ whole genome shotgun (WGS) entry which is preliminary data.</text>
</comment>
<dbReference type="PANTHER" id="PTHR48142">
    <property type="entry name" value="PIGMENTOSA GTPASE REGULATOR-LIKE PROTEIN, PUTATIVE-RELATED"/>
    <property type="match status" value="1"/>
</dbReference>
<dbReference type="HOGENOM" id="CLU_027466_2_0_1"/>
<dbReference type="EMBL" id="ANIZ01000506">
    <property type="protein sequence ID" value="ETI54380.1"/>
    <property type="molecule type" value="Genomic_DNA"/>
</dbReference>
<sequence>MHKMRYRLLECSSEACSETSTTKCPCRGKVITCLDTTCVCVYEYNEHLSAADDPKKKKFTKAQKDFCRELADQHLRPMRIRLALSRKFETSLMDLPPLTTVQNFVNYYSRTYLENYDRLKELKMWIYTHAYNGSEQMTQPFAFGCEYDSDGKLVVGNGSDESPFIVGLTTKALMLRMMLPPEYFVLHVDGTYKTNYVDYTVVVLGVSDRSRGFHLVALFIVSQETQSVFEAVLLALRRLYFWIAGKELVVQYAMDDGDKAQCSALHSKALKRFPSHLLAAVQSDIHDLHSTRTQASFLQMQDAVLRKWMEDSRLLAFSQYMSAQWLYGPFNIESAGHSAIVRIQALAPPRIAVVPNNCSEAGIAVSAQMGANYTRMEILNQPWGGWQVVLWRQSCPCNYWFMFGSCVHVLYALRMTAYVDSQGRDILVSRKKRRRHDAGAVGSGDRPRRIGPALSYE</sequence>
<evidence type="ECO:0000313" key="4">
    <source>
        <dbReference type="Proteomes" id="UP000018721"/>
    </source>
</evidence>
<dbReference type="PANTHER" id="PTHR48142:SF1">
    <property type="entry name" value="MULE TRANSPOSASE DOMAIN-CONTAINING PROTEIN"/>
    <property type="match status" value="1"/>
</dbReference>
<evidence type="ECO:0000259" key="2">
    <source>
        <dbReference type="Pfam" id="PF10551"/>
    </source>
</evidence>
<protein>
    <recommendedName>
        <fullName evidence="2">MULE transposase domain-containing protein</fullName>
    </recommendedName>
</protein>
<dbReference type="InterPro" id="IPR018289">
    <property type="entry name" value="MULE_transposase_dom"/>
</dbReference>
<evidence type="ECO:0000256" key="1">
    <source>
        <dbReference type="SAM" id="MobiDB-lite"/>
    </source>
</evidence>
<feature type="region of interest" description="Disordered" evidence="1">
    <location>
        <begin position="437"/>
        <end position="457"/>
    </location>
</feature>
<reference evidence="3 4" key="1">
    <citation type="submission" date="2013-11" db="EMBL/GenBank/DDBJ databases">
        <title>The Genome Sequence of Phytophthora parasitica P1569.</title>
        <authorList>
            <consortium name="The Broad Institute Genomics Platform"/>
            <person name="Russ C."/>
            <person name="Tyler B."/>
            <person name="Panabieres F."/>
            <person name="Shan W."/>
            <person name="Tripathy S."/>
            <person name="Grunwald N."/>
            <person name="Machado M."/>
            <person name="Johnson C.S."/>
            <person name="Arredondo F."/>
            <person name="Hong C."/>
            <person name="Coffey M."/>
            <person name="Young S.K."/>
            <person name="Zeng Q."/>
            <person name="Gargeya S."/>
            <person name="Fitzgerald M."/>
            <person name="Abouelleil A."/>
            <person name="Alvarado L."/>
            <person name="Chapman S.B."/>
            <person name="Gainer-Dewar J."/>
            <person name="Goldberg J."/>
            <person name="Griggs A."/>
            <person name="Gujja S."/>
            <person name="Hansen M."/>
            <person name="Howarth C."/>
            <person name="Imamovic A."/>
            <person name="Ireland A."/>
            <person name="Larimer J."/>
            <person name="McCowan C."/>
            <person name="Murphy C."/>
            <person name="Pearson M."/>
            <person name="Poon T.W."/>
            <person name="Priest M."/>
            <person name="Roberts A."/>
            <person name="Saif S."/>
            <person name="Shea T."/>
            <person name="Sykes S."/>
            <person name="Wortman J."/>
            <person name="Nusbaum C."/>
            <person name="Birren B."/>
        </authorList>
    </citation>
    <scope>NUCLEOTIDE SEQUENCE [LARGE SCALE GENOMIC DNA]</scope>
    <source>
        <strain evidence="3 4">P1569</strain>
    </source>
</reference>
<evidence type="ECO:0000313" key="3">
    <source>
        <dbReference type="EMBL" id="ETI54380.1"/>
    </source>
</evidence>